<dbReference type="AlphaFoldDB" id="A0AAN8XG18"/>
<sequence length="204" mass="23610">MLPPEAGLVYDYLYDKESHKWIPWFDTIDKERLAIPPDAKITKLLIPTSETARQEYFLRTCLEHDVPMLLLGPTGTGKSAITNMALLNLPKDRFIINTINFSSRTTAGQCQDIIMSKVDRRRKGVFGPAMGRKYVVFIDDVNMPQKEIYGAQPPIEFLRQWLDHKHFYDKKDTSKIELVDSVSSPFLSWIYYTCIFLPNWSSQV</sequence>
<dbReference type="PANTHER" id="PTHR22878:SF71">
    <property type="entry name" value="DYNEIN, AXONEMAL, HEAVY CHAIN 3"/>
    <property type="match status" value="1"/>
</dbReference>
<dbReference type="InterPro" id="IPR026983">
    <property type="entry name" value="DHC"/>
</dbReference>
<dbReference type="GO" id="GO:0030286">
    <property type="term" value="C:dynein complex"/>
    <property type="evidence" value="ECO:0007669"/>
    <property type="project" value="InterPro"/>
</dbReference>
<dbReference type="Pfam" id="PF12775">
    <property type="entry name" value="AAA_7"/>
    <property type="match status" value="1"/>
</dbReference>
<evidence type="ECO:0000313" key="2">
    <source>
        <dbReference type="Proteomes" id="UP001381693"/>
    </source>
</evidence>
<dbReference type="EMBL" id="JAXCGZ010005759">
    <property type="protein sequence ID" value="KAK7080883.1"/>
    <property type="molecule type" value="Genomic_DNA"/>
</dbReference>
<evidence type="ECO:0000313" key="1">
    <source>
        <dbReference type="EMBL" id="KAK7080883.1"/>
    </source>
</evidence>
<dbReference type="GO" id="GO:0051959">
    <property type="term" value="F:dynein light intermediate chain binding"/>
    <property type="evidence" value="ECO:0007669"/>
    <property type="project" value="InterPro"/>
</dbReference>
<comment type="caution">
    <text evidence="1">The sequence shown here is derived from an EMBL/GenBank/DDBJ whole genome shotgun (WGS) entry which is preliminary data.</text>
</comment>
<dbReference type="PANTHER" id="PTHR22878">
    <property type="entry name" value="DYNEIN HEAVY CHAIN 6, AXONEMAL-LIKE-RELATED"/>
    <property type="match status" value="1"/>
</dbReference>
<accession>A0AAN8XG18</accession>
<dbReference type="Gene3D" id="3.40.50.300">
    <property type="entry name" value="P-loop containing nucleotide triphosphate hydrolases"/>
    <property type="match status" value="1"/>
</dbReference>
<dbReference type="GO" id="GO:0007018">
    <property type="term" value="P:microtubule-based movement"/>
    <property type="evidence" value="ECO:0007669"/>
    <property type="project" value="InterPro"/>
</dbReference>
<proteinExistence type="predicted"/>
<name>A0AAN8XG18_HALRR</name>
<keyword evidence="2" id="KW-1185">Reference proteome</keyword>
<dbReference type="GO" id="GO:0045505">
    <property type="term" value="F:dynein intermediate chain binding"/>
    <property type="evidence" value="ECO:0007669"/>
    <property type="project" value="InterPro"/>
</dbReference>
<gene>
    <name evidence="1" type="primary">DNAH3_1</name>
    <name evidence="1" type="ORF">SK128_002844</name>
</gene>
<dbReference type="InterPro" id="IPR027417">
    <property type="entry name" value="P-loop_NTPase"/>
</dbReference>
<dbReference type="Proteomes" id="UP001381693">
    <property type="component" value="Unassembled WGS sequence"/>
</dbReference>
<protein>
    <submittedName>
        <fullName evidence="1">Dynein heavy chain 3, axonemal</fullName>
    </submittedName>
</protein>
<dbReference type="SUPFAM" id="SSF52540">
    <property type="entry name" value="P-loop containing nucleoside triphosphate hydrolases"/>
    <property type="match status" value="1"/>
</dbReference>
<reference evidence="1 2" key="1">
    <citation type="submission" date="2023-11" db="EMBL/GenBank/DDBJ databases">
        <title>Halocaridina rubra genome assembly.</title>
        <authorList>
            <person name="Smith C."/>
        </authorList>
    </citation>
    <scope>NUCLEOTIDE SEQUENCE [LARGE SCALE GENOMIC DNA]</scope>
    <source>
        <strain evidence="1">EP-1</strain>
        <tissue evidence="1">Whole</tissue>
    </source>
</reference>
<organism evidence="1 2">
    <name type="scientific">Halocaridina rubra</name>
    <name type="common">Hawaiian red shrimp</name>
    <dbReference type="NCBI Taxonomy" id="373956"/>
    <lineage>
        <taxon>Eukaryota</taxon>
        <taxon>Metazoa</taxon>
        <taxon>Ecdysozoa</taxon>
        <taxon>Arthropoda</taxon>
        <taxon>Crustacea</taxon>
        <taxon>Multicrustacea</taxon>
        <taxon>Malacostraca</taxon>
        <taxon>Eumalacostraca</taxon>
        <taxon>Eucarida</taxon>
        <taxon>Decapoda</taxon>
        <taxon>Pleocyemata</taxon>
        <taxon>Caridea</taxon>
        <taxon>Atyoidea</taxon>
        <taxon>Atyidae</taxon>
        <taxon>Halocaridina</taxon>
    </lineage>
</organism>